<dbReference type="PANTHER" id="PTHR47428:SF1">
    <property type="entry name" value="REGULATORY PROTEIN MIG1-RELATED"/>
    <property type="match status" value="1"/>
</dbReference>
<keyword evidence="7" id="KW-0805">Transcription regulation</keyword>
<feature type="compositionally biased region" description="Acidic residues" evidence="15">
    <location>
        <begin position="300"/>
        <end position="310"/>
    </location>
</feature>
<evidence type="ECO:0000256" key="12">
    <source>
        <dbReference type="ARBA" id="ARBA00056233"/>
    </source>
</evidence>
<protein>
    <recommendedName>
        <fullName evidence="13">Regulatory protein MIG1</fullName>
    </recommendedName>
</protein>
<feature type="compositionally biased region" description="Acidic residues" evidence="15">
    <location>
        <begin position="130"/>
        <end position="140"/>
    </location>
</feature>
<evidence type="ECO:0000256" key="5">
    <source>
        <dbReference type="ARBA" id="ARBA00022771"/>
    </source>
</evidence>
<dbReference type="InterPro" id="IPR013087">
    <property type="entry name" value="Znf_C2H2_type"/>
</dbReference>
<dbReference type="Gene3D" id="3.30.160.60">
    <property type="entry name" value="Classic Zinc Finger"/>
    <property type="match status" value="2"/>
</dbReference>
<keyword evidence="6" id="KW-0862">Zinc</keyword>
<proteinExistence type="inferred from homology"/>
<feature type="region of interest" description="Disordered" evidence="15">
    <location>
        <begin position="298"/>
        <end position="323"/>
    </location>
</feature>
<dbReference type="PROSITE" id="PS00028">
    <property type="entry name" value="ZINC_FINGER_C2H2_1"/>
    <property type="match status" value="2"/>
</dbReference>
<keyword evidence="10" id="KW-0539">Nucleus</keyword>
<dbReference type="SMART" id="SM00355">
    <property type="entry name" value="ZnF_C2H2"/>
    <property type="match status" value="2"/>
</dbReference>
<evidence type="ECO:0000256" key="3">
    <source>
        <dbReference type="ARBA" id="ARBA00022723"/>
    </source>
</evidence>
<keyword evidence="9" id="KW-0804">Transcription</keyword>
<dbReference type="SUPFAM" id="SSF57667">
    <property type="entry name" value="beta-beta-alpha zinc fingers"/>
    <property type="match status" value="1"/>
</dbReference>
<evidence type="ECO:0000256" key="1">
    <source>
        <dbReference type="ARBA" id="ARBA00004123"/>
    </source>
</evidence>
<dbReference type="GO" id="GO:0005737">
    <property type="term" value="C:cytoplasm"/>
    <property type="evidence" value="ECO:0007669"/>
    <property type="project" value="TreeGrafter"/>
</dbReference>
<evidence type="ECO:0000256" key="2">
    <source>
        <dbReference type="ARBA" id="ARBA00022491"/>
    </source>
</evidence>
<gene>
    <name evidence="17" type="ORF">LAME_0H03180G</name>
</gene>
<dbReference type="InterPro" id="IPR036236">
    <property type="entry name" value="Znf_C2H2_sf"/>
</dbReference>
<comment type="function">
    <text evidence="12">Involved in glucose repression of glucose metabolism genes.</text>
</comment>
<feature type="region of interest" description="Disordered" evidence="15">
    <location>
        <begin position="428"/>
        <end position="448"/>
    </location>
</feature>
<keyword evidence="18" id="KW-1185">Reference proteome</keyword>
<feature type="region of interest" description="Disordered" evidence="15">
    <location>
        <begin position="1"/>
        <end position="22"/>
    </location>
</feature>
<dbReference type="Proteomes" id="UP000191144">
    <property type="component" value="Chromosome H"/>
</dbReference>
<dbReference type="GO" id="GO:0000978">
    <property type="term" value="F:RNA polymerase II cis-regulatory region sequence-specific DNA binding"/>
    <property type="evidence" value="ECO:0007669"/>
    <property type="project" value="TreeGrafter"/>
</dbReference>
<dbReference type="GO" id="GO:0008270">
    <property type="term" value="F:zinc ion binding"/>
    <property type="evidence" value="ECO:0007669"/>
    <property type="project" value="UniProtKB-KW"/>
</dbReference>
<keyword evidence="3" id="KW-0479">Metal-binding</keyword>
<accession>A0A1G4KDS8</accession>
<dbReference type="GO" id="GO:0005634">
    <property type="term" value="C:nucleus"/>
    <property type="evidence" value="ECO:0007669"/>
    <property type="project" value="UniProtKB-SubCell"/>
</dbReference>
<dbReference type="GO" id="GO:0000433">
    <property type="term" value="P:carbon catabolite repression of transcription from RNA polymerase II promoter by glucose"/>
    <property type="evidence" value="ECO:0007669"/>
    <property type="project" value="TreeGrafter"/>
</dbReference>
<dbReference type="PROSITE" id="PS50157">
    <property type="entry name" value="ZINC_FINGER_C2H2_2"/>
    <property type="match status" value="2"/>
</dbReference>
<organism evidence="17 18">
    <name type="scientific">Lachancea meyersii CBS 8951</name>
    <dbReference type="NCBI Taxonomy" id="1266667"/>
    <lineage>
        <taxon>Eukaryota</taxon>
        <taxon>Fungi</taxon>
        <taxon>Dikarya</taxon>
        <taxon>Ascomycota</taxon>
        <taxon>Saccharomycotina</taxon>
        <taxon>Saccharomycetes</taxon>
        <taxon>Saccharomycetales</taxon>
        <taxon>Saccharomycetaceae</taxon>
        <taxon>Lachancea</taxon>
    </lineage>
</organism>
<dbReference type="FunFam" id="3.30.160.60:FF:000089">
    <property type="entry name" value="DNA-binding protein creA"/>
    <property type="match status" value="1"/>
</dbReference>
<evidence type="ECO:0000256" key="8">
    <source>
        <dbReference type="ARBA" id="ARBA00023125"/>
    </source>
</evidence>
<evidence type="ECO:0000256" key="14">
    <source>
        <dbReference type="PROSITE-ProRule" id="PRU00042"/>
    </source>
</evidence>
<evidence type="ECO:0000256" key="15">
    <source>
        <dbReference type="SAM" id="MobiDB-lite"/>
    </source>
</evidence>
<keyword evidence="5 14" id="KW-0863">Zinc-finger</keyword>
<evidence type="ECO:0000313" key="17">
    <source>
        <dbReference type="EMBL" id="SCV02597.1"/>
    </source>
</evidence>
<feature type="compositionally biased region" description="Polar residues" evidence="15">
    <location>
        <begin position="141"/>
        <end position="150"/>
    </location>
</feature>
<evidence type="ECO:0000256" key="10">
    <source>
        <dbReference type="ARBA" id="ARBA00023242"/>
    </source>
</evidence>
<keyword evidence="8" id="KW-0238">DNA-binding</keyword>
<evidence type="ECO:0000256" key="11">
    <source>
        <dbReference type="ARBA" id="ARBA00038023"/>
    </source>
</evidence>
<dbReference type="AlphaFoldDB" id="A0A1G4KDS8"/>
<feature type="region of interest" description="Disordered" evidence="15">
    <location>
        <begin position="64"/>
        <end position="91"/>
    </location>
</feature>
<evidence type="ECO:0000256" key="13">
    <source>
        <dbReference type="ARBA" id="ARBA00068528"/>
    </source>
</evidence>
<dbReference type="EMBL" id="LT598480">
    <property type="protein sequence ID" value="SCV02597.1"/>
    <property type="molecule type" value="Genomic_DNA"/>
</dbReference>
<dbReference type="Pfam" id="PF00096">
    <property type="entry name" value="zf-C2H2"/>
    <property type="match status" value="2"/>
</dbReference>
<evidence type="ECO:0000313" key="18">
    <source>
        <dbReference type="Proteomes" id="UP000191144"/>
    </source>
</evidence>
<comment type="subcellular location">
    <subcellularLocation>
        <location evidence="1">Nucleus</location>
    </subcellularLocation>
</comment>
<feature type="region of interest" description="Disordered" evidence="15">
    <location>
        <begin position="104"/>
        <end position="150"/>
    </location>
</feature>
<comment type="similarity">
    <text evidence="11">Belongs to the creA/MIG C2H2-type zinc-finger protein family.</text>
</comment>
<feature type="domain" description="C2H2-type" evidence="16">
    <location>
        <begin position="23"/>
        <end position="50"/>
    </location>
</feature>
<feature type="domain" description="C2H2-type" evidence="16">
    <location>
        <begin position="51"/>
        <end position="80"/>
    </location>
</feature>
<evidence type="ECO:0000256" key="7">
    <source>
        <dbReference type="ARBA" id="ARBA00023015"/>
    </source>
</evidence>
<reference evidence="18" key="1">
    <citation type="submission" date="2016-03" db="EMBL/GenBank/DDBJ databases">
        <authorList>
            <person name="Devillers Hugo."/>
        </authorList>
    </citation>
    <scope>NUCLEOTIDE SEQUENCE [LARGE SCALE GENOMIC DNA]</scope>
</reference>
<dbReference type="OrthoDB" id="654211at2759"/>
<evidence type="ECO:0000259" key="16">
    <source>
        <dbReference type="PROSITE" id="PS50157"/>
    </source>
</evidence>
<evidence type="ECO:0000256" key="9">
    <source>
        <dbReference type="ARBA" id="ARBA00023163"/>
    </source>
</evidence>
<dbReference type="PANTHER" id="PTHR47428">
    <property type="entry name" value="REGULATORY PROTEIN MIG1-RELATED"/>
    <property type="match status" value="1"/>
</dbReference>
<feature type="compositionally biased region" description="Basic residues" evidence="15">
    <location>
        <begin position="70"/>
        <end position="89"/>
    </location>
</feature>
<keyword evidence="2" id="KW-0678">Repressor</keyword>
<keyword evidence="4" id="KW-0677">Repeat</keyword>
<name>A0A1G4KDS8_9SACH</name>
<sequence>MGDTEAKKKRKSPNSGPDSPRPYICPICSRAFHRLEHQTRHIRTHTGEKPHVCDFPGCTKRFSRSDELTRHKRIHTNPHPKGKRGRKKKTELAGETNIITTTTTTTADHSTTSGRDRRARGTTTFQLGDADADADDDDMSDVNTAASSSEEQSMGLLVNAALGSFGGKQTGAAPFHTVRSLPSLKSWDPSMTRNVNSASGPLTAGNQTQYSSAVNLQQNIGPSKPLPSRLKLNVLSSLQKMTPLAPMAGSGFANSGLSQDVGMSDNTTFLPRPKSTLGSFPSYGSSSSLTSISNLINTADDGDEELDDEEAGRARKKSRTTTPIISRSHSRTSLNMTAGGSFTNLTLLQQPPGVMGTLSSKSSTTDFSNELSQKLQNVQKTQSGQFLDHYATPSNALSAATSAKYTPLGTPSRIPSPSNAKISLDLRNAAENSSRENDETVSDLPPIRSLHLQFPTG</sequence>
<evidence type="ECO:0000256" key="4">
    <source>
        <dbReference type="ARBA" id="ARBA00022737"/>
    </source>
</evidence>
<evidence type="ECO:0000256" key="6">
    <source>
        <dbReference type="ARBA" id="ARBA00022833"/>
    </source>
</evidence>
<dbReference type="InterPro" id="IPR051007">
    <property type="entry name" value="creA/MIG_C2H2-ZnF"/>
</dbReference>
<dbReference type="FunFam" id="3.30.160.60:FF:000152">
    <property type="entry name" value="DNA-binding protein creA"/>
    <property type="match status" value="1"/>
</dbReference>